<evidence type="ECO:0000313" key="3">
    <source>
        <dbReference type="Proteomes" id="UP000001072"/>
    </source>
</evidence>
<dbReference type="EMBL" id="GL883138">
    <property type="protein sequence ID" value="EGG01386.1"/>
    <property type="molecule type" value="Genomic_DNA"/>
</dbReference>
<dbReference type="Proteomes" id="UP000001072">
    <property type="component" value="Unassembled WGS sequence"/>
</dbReference>
<sequence>MSFDLYVVYLCHYDHGDLANKFMIHKENVFAIQRQRLSWPMAFRYDLAIRVPVLTFRNADGTLANPAVRDETKERDALLDSERLQDFRREFSDVNPYANGQVKQNVNPISGEHYKNQSATYSYNSNGLPNHQRYENTSGKPNARSWAYANGQPTYDGPGSNGYNTWEDRGGSGHNRSSRGRGRSGHWQDYSNNVRDYSEGSGLWRRDRREDRCGDERDVNNPRNSGSGKAKAQGTTFDSLYKFRPSFRQKMAKRPRSVAVSEAMLRKS</sequence>
<evidence type="ECO:0000256" key="1">
    <source>
        <dbReference type="SAM" id="MobiDB-lite"/>
    </source>
</evidence>
<feature type="compositionally biased region" description="Basic and acidic residues" evidence="1">
    <location>
        <begin position="204"/>
        <end position="220"/>
    </location>
</feature>
<dbReference type="AlphaFoldDB" id="F4S1J6"/>
<dbReference type="HOGENOM" id="CLU_090721_0_0_1"/>
<accession>F4S1J6</accession>
<gene>
    <name evidence="2" type="ORF">MELLADRAFT_92116</name>
</gene>
<feature type="region of interest" description="Disordered" evidence="1">
    <location>
        <begin position="120"/>
        <end position="237"/>
    </location>
</feature>
<dbReference type="InParanoid" id="F4S1J6"/>
<evidence type="ECO:0000313" key="2">
    <source>
        <dbReference type="EMBL" id="EGG01386.1"/>
    </source>
</evidence>
<reference evidence="3" key="1">
    <citation type="journal article" date="2011" name="Proc. Natl. Acad. Sci. U.S.A.">
        <title>Obligate biotrophy features unraveled by the genomic analysis of rust fungi.</title>
        <authorList>
            <person name="Duplessis S."/>
            <person name="Cuomo C.A."/>
            <person name="Lin Y.-C."/>
            <person name="Aerts A."/>
            <person name="Tisserant E."/>
            <person name="Veneault-Fourrey C."/>
            <person name="Joly D.L."/>
            <person name="Hacquard S."/>
            <person name="Amselem J."/>
            <person name="Cantarel B.L."/>
            <person name="Chiu R."/>
            <person name="Coutinho P.M."/>
            <person name="Feau N."/>
            <person name="Field M."/>
            <person name="Frey P."/>
            <person name="Gelhaye E."/>
            <person name="Goldberg J."/>
            <person name="Grabherr M.G."/>
            <person name="Kodira C.D."/>
            <person name="Kohler A."/>
            <person name="Kuees U."/>
            <person name="Lindquist E.A."/>
            <person name="Lucas S.M."/>
            <person name="Mago R."/>
            <person name="Mauceli E."/>
            <person name="Morin E."/>
            <person name="Murat C."/>
            <person name="Pangilinan J.L."/>
            <person name="Park R."/>
            <person name="Pearson M."/>
            <person name="Quesneville H."/>
            <person name="Rouhier N."/>
            <person name="Sakthikumar S."/>
            <person name="Salamov A.A."/>
            <person name="Schmutz J."/>
            <person name="Selles B."/>
            <person name="Shapiro H."/>
            <person name="Tanguay P."/>
            <person name="Tuskan G.A."/>
            <person name="Henrissat B."/>
            <person name="Van de Peer Y."/>
            <person name="Rouze P."/>
            <person name="Ellis J.G."/>
            <person name="Dodds P.N."/>
            <person name="Schein J.E."/>
            <person name="Zhong S."/>
            <person name="Hamelin R.C."/>
            <person name="Grigoriev I.V."/>
            <person name="Szabo L.J."/>
            <person name="Martin F."/>
        </authorList>
    </citation>
    <scope>NUCLEOTIDE SEQUENCE [LARGE SCALE GENOMIC DNA]</scope>
    <source>
        <strain evidence="3">98AG31 / pathotype 3-4-7</strain>
    </source>
</reference>
<feature type="compositionally biased region" description="Polar residues" evidence="1">
    <location>
        <begin position="120"/>
        <end position="140"/>
    </location>
</feature>
<feature type="compositionally biased region" description="Polar residues" evidence="1">
    <location>
        <begin position="221"/>
        <end position="237"/>
    </location>
</feature>
<dbReference type="VEuPathDB" id="FungiDB:MELLADRAFT_92116"/>
<keyword evidence="3" id="KW-1185">Reference proteome</keyword>
<organism evidence="3">
    <name type="scientific">Melampsora larici-populina (strain 98AG31 / pathotype 3-4-7)</name>
    <name type="common">Poplar leaf rust fungus</name>
    <dbReference type="NCBI Taxonomy" id="747676"/>
    <lineage>
        <taxon>Eukaryota</taxon>
        <taxon>Fungi</taxon>
        <taxon>Dikarya</taxon>
        <taxon>Basidiomycota</taxon>
        <taxon>Pucciniomycotina</taxon>
        <taxon>Pucciniomycetes</taxon>
        <taxon>Pucciniales</taxon>
        <taxon>Melampsoraceae</taxon>
        <taxon>Melampsora</taxon>
    </lineage>
</organism>
<dbReference type="KEGG" id="mlr:MELLADRAFT_92116"/>
<protein>
    <submittedName>
        <fullName evidence="2">Uncharacterized protein</fullName>
    </submittedName>
</protein>
<dbReference type="RefSeq" id="XP_007415236.1">
    <property type="nucleotide sequence ID" value="XM_007415174.1"/>
</dbReference>
<proteinExistence type="predicted"/>
<dbReference type="GeneID" id="18936135"/>
<name>F4S1J6_MELLP</name>